<feature type="transmembrane region" description="Helical" evidence="3">
    <location>
        <begin position="134"/>
        <end position="150"/>
    </location>
</feature>
<keyword evidence="1" id="KW-1278">Translocase</keyword>
<evidence type="ECO:0000313" key="4">
    <source>
        <dbReference type="EMBL" id="MBO4208802.1"/>
    </source>
</evidence>
<accession>A0ABS3VW92</accession>
<evidence type="ECO:0000313" key="5">
    <source>
        <dbReference type="Proteomes" id="UP000823521"/>
    </source>
</evidence>
<protein>
    <submittedName>
        <fullName evidence="4">Heavy metal translocating P-type ATPase</fullName>
    </submittedName>
</protein>
<dbReference type="EMBL" id="WVUH01000230">
    <property type="protein sequence ID" value="MBO4208802.1"/>
    <property type="molecule type" value="Genomic_DNA"/>
</dbReference>
<name>A0ABS3VW92_MICEH</name>
<keyword evidence="5" id="KW-1185">Reference proteome</keyword>
<dbReference type="PANTHER" id="PTHR43520">
    <property type="entry name" value="ATP7, ISOFORM B"/>
    <property type="match status" value="1"/>
</dbReference>
<feature type="non-terminal residue" evidence="4">
    <location>
        <position position="180"/>
    </location>
</feature>
<feature type="transmembrane region" description="Helical" evidence="3">
    <location>
        <begin position="109"/>
        <end position="128"/>
    </location>
</feature>
<comment type="caution">
    <text evidence="4">The sequence shown here is derived from an EMBL/GenBank/DDBJ whole genome shotgun (WGS) entry which is preliminary data.</text>
</comment>
<keyword evidence="3" id="KW-0472">Membrane</keyword>
<sequence>MDHRRGTDDQQHGTDRQRGGAGHGRQGHDKHAGHDPAMFRRRFWVCLVLTVPIVVTSHLFGQWFGGLPDLPGRQLVGPVLGSVVYLWGGWPFLVGAVREVRDRAPGMMLLVAMAITVAYVASVATSVGLFDLDFWWELAALVTIMLLGHWQEMKAIGQARGALSALAALLPDDAERVGGD</sequence>
<organism evidence="4 5">
    <name type="scientific">Micromonospora echinofusca</name>
    <dbReference type="NCBI Taxonomy" id="47858"/>
    <lineage>
        <taxon>Bacteria</taxon>
        <taxon>Bacillati</taxon>
        <taxon>Actinomycetota</taxon>
        <taxon>Actinomycetes</taxon>
        <taxon>Micromonosporales</taxon>
        <taxon>Micromonosporaceae</taxon>
        <taxon>Micromonospora</taxon>
    </lineage>
</organism>
<evidence type="ECO:0000256" key="1">
    <source>
        <dbReference type="ARBA" id="ARBA00022967"/>
    </source>
</evidence>
<reference evidence="4 5" key="1">
    <citation type="submission" date="2019-12" db="EMBL/GenBank/DDBJ databases">
        <title>Whole genome sequencing of endophytic Actinobacterium Micromonospora sp. MPMI6T.</title>
        <authorList>
            <person name="Evv R."/>
            <person name="Podile A.R."/>
        </authorList>
    </citation>
    <scope>NUCLEOTIDE SEQUENCE [LARGE SCALE GENOMIC DNA]</scope>
    <source>
        <strain evidence="4 5">MPMI6</strain>
    </source>
</reference>
<keyword evidence="3" id="KW-0812">Transmembrane</keyword>
<proteinExistence type="predicted"/>
<gene>
    <name evidence="4" type="ORF">GSF22_22725</name>
</gene>
<evidence type="ECO:0000256" key="3">
    <source>
        <dbReference type="SAM" id="Phobius"/>
    </source>
</evidence>
<keyword evidence="3" id="KW-1133">Transmembrane helix</keyword>
<feature type="transmembrane region" description="Helical" evidence="3">
    <location>
        <begin position="43"/>
        <end position="63"/>
    </location>
</feature>
<feature type="region of interest" description="Disordered" evidence="2">
    <location>
        <begin position="1"/>
        <end position="32"/>
    </location>
</feature>
<evidence type="ECO:0000256" key="2">
    <source>
        <dbReference type="SAM" id="MobiDB-lite"/>
    </source>
</evidence>
<feature type="compositionally biased region" description="Basic and acidic residues" evidence="2">
    <location>
        <begin position="1"/>
        <end position="18"/>
    </location>
</feature>
<dbReference type="PANTHER" id="PTHR43520:SF8">
    <property type="entry name" value="P-TYPE CU(+) TRANSPORTER"/>
    <property type="match status" value="1"/>
</dbReference>
<feature type="transmembrane region" description="Helical" evidence="3">
    <location>
        <begin position="75"/>
        <end position="97"/>
    </location>
</feature>
<dbReference type="Proteomes" id="UP000823521">
    <property type="component" value="Unassembled WGS sequence"/>
</dbReference>